<evidence type="ECO:0000313" key="3">
    <source>
        <dbReference type="EMBL" id="EDQ89151.1"/>
    </source>
</evidence>
<feature type="transmembrane region" description="Helical" evidence="2">
    <location>
        <begin position="74"/>
        <end position="96"/>
    </location>
</feature>
<keyword evidence="4" id="KW-1185">Reference proteome</keyword>
<evidence type="ECO:0000256" key="2">
    <source>
        <dbReference type="SAM" id="Phobius"/>
    </source>
</evidence>
<dbReference type="EMBL" id="CH991552">
    <property type="protein sequence ID" value="EDQ89151.1"/>
    <property type="molecule type" value="Genomic_DNA"/>
</dbReference>
<gene>
    <name evidence="3" type="ORF">MONBRDRAFT_25796</name>
</gene>
<protein>
    <recommendedName>
        <fullName evidence="5">TLC domain-containing protein</fullName>
    </recommendedName>
</protein>
<keyword evidence="2" id="KW-0472">Membrane</keyword>
<feature type="transmembrane region" description="Helical" evidence="2">
    <location>
        <begin position="369"/>
        <end position="392"/>
    </location>
</feature>
<dbReference type="AlphaFoldDB" id="A9V0G5"/>
<evidence type="ECO:0008006" key="5">
    <source>
        <dbReference type="Google" id="ProtNLM"/>
    </source>
</evidence>
<dbReference type="eggNOG" id="ENOG502SGBR">
    <property type="taxonomic scope" value="Eukaryota"/>
</dbReference>
<evidence type="ECO:0000313" key="4">
    <source>
        <dbReference type="Proteomes" id="UP000001357"/>
    </source>
</evidence>
<feature type="transmembrane region" description="Helical" evidence="2">
    <location>
        <begin position="31"/>
        <end position="53"/>
    </location>
</feature>
<feature type="region of interest" description="Disordered" evidence="1">
    <location>
        <begin position="265"/>
        <end position="313"/>
    </location>
</feature>
<proteinExistence type="predicted"/>
<dbReference type="KEGG" id="mbr:MONBRDRAFT_25796"/>
<keyword evidence="2" id="KW-0812">Transmembrane</keyword>
<name>A9V0G5_MONBE</name>
<dbReference type="RefSeq" id="XP_001746256.1">
    <property type="nucleotide sequence ID" value="XM_001746204.1"/>
</dbReference>
<keyword evidence="2" id="KW-1133">Transmembrane helix</keyword>
<evidence type="ECO:0000256" key="1">
    <source>
        <dbReference type="SAM" id="MobiDB-lite"/>
    </source>
</evidence>
<sequence>MATVANTTAAVPPHMIPQAGARAVNAYPDSFGMWEATIFLGILILIKLMEAILPKIWPEYKVLSIRHRRNVITYCVEMIVTTIMFIIQMATIQVVIDPDALAYDDLRRKSHLLEDGLLAPLVALYIVELVYRPQTGYELWTHHAITILLSMLAIFTVRDDQQLYPLRMGWVVALTATTEQFVFYALGMRVVRMSYEEAILKATALDALDGQDEADTDPGQQIDEYLQVGHAEQPSLLASSLMTTPTDEESSQPHTVIDEADIDAESEAQASPSKSPPQLRPANSRSRLTRAGEDEEEGPKLLPTTTNTTEGVQHPSRQLQAEMRRSDFIVQLNADQEENRHLTQRQEQIHAHRTRLIAVLRREATTFKVASVATLLCKSTSGIGAFVLLAQIDPWNIPGNWSEFWTIFFCLANICLLGVQFYAARIVWLLGNRSDKLRYRYEVSHYYTPGPSREGGEAVVVEQS</sequence>
<accession>A9V0G5</accession>
<organism evidence="3 4">
    <name type="scientific">Monosiga brevicollis</name>
    <name type="common">Choanoflagellate</name>
    <dbReference type="NCBI Taxonomy" id="81824"/>
    <lineage>
        <taxon>Eukaryota</taxon>
        <taxon>Choanoflagellata</taxon>
        <taxon>Craspedida</taxon>
        <taxon>Salpingoecidae</taxon>
        <taxon>Monosiga</taxon>
    </lineage>
</organism>
<dbReference type="Proteomes" id="UP000001357">
    <property type="component" value="Unassembled WGS sequence"/>
</dbReference>
<feature type="compositionally biased region" description="Polar residues" evidence="1">
    <location>
        <begin position="303"/>
        <end position="313"/>
    </location>
</feature>
<feature type="transmembrane region" description="Helical" evidence="2">
    <location>
        <begin position="139"/>
        <end position="157"/>
    </location>
</feature>
<feature type="transmembrane region" description="Helical" evidence="2">
    <location>
        <begin position="116"/>
        <end position="132"/>
    </location>
</feature>
<dbReference type="GeneID" id="5891525"/>
<feature type="transmembrane region" description="Helical" evidence="2">
    <location>
        <begin position="169"/>
        <end position="191"/>
    </location>
</feature>
<reference evidence="3 4" key="1">
    <citation type="journal article" date="2008" name="Nature">
        <title>The genome of the choanoflagellate Monosiga brevicollis and the origin of metazoans.</title>
        <authorList>
            <consortium name="JGI Sequencing"/>
            <person name="King N."/>
            <person name="Westbrook M.J."/>
            <person name="Young S.L."/>
            <person name="Kuo A."/>
            <person name="Abedin M."/>
            <person name="Chapman J."/>
            <person name="Fairclough S."/>
            <person name="Hellsten U."/>
            <person name="Isogai Y."/>
            <person name="Letunic I."/>
            <person name="Marr M."/>
            <person name="Pincus D."/>
            <person name="Putnam N."/>
            <person name="Rokas A."/>
            <person name="Wright K.J."/>
            <person name="Zuzow R."/>
            <person name="Dirks W."/>
            <person name="Good M."/>
            <person name="Goodstein D."/>
            <person name="Lemons D."/>
            <person name="Li W."/>
            <person name="Lyons J.B."/>
            <person name="Morris A."/>
            <person name="Nichols S."/>
            <person name="Richter D.J."/>
            <person name="Salamov A."/>
            <person name="Bork P."/>
            <person name="Lim W.A."/>
            <person name="Manning G."/>
            <person name="Miller W.T."/>
            <person name="McGinnis W."/>
            <person name="Shapiro H."/>
            <person name="Tjian R."/>
            <person name="Grigoriev I.V."/>
            <person name="Rokhsar D."/>
        </authorList>
    </citation>
    <scope>NUCLEOTIDE SEQUENCE [LARGE SCALE GENOMIC DNA]</scope>
    <source>
        <strain evidence="4">MX1 / ATCC 50154</strain>
    </source>
</reference>
<feature type="transmembrane region" description="Helical" evidence="2">
    <location>
        <begin position="404"/>
        <end position="430"/>
    </location>
</feature>
<dbReference type="InParanoid" id="A9V0G5"/>